<feature type="domain" description="PLD phosphodiesterase" evidence="7">
    <location>
        <begin position="189"/>
        <end position="216"/>
    </location>
</feature>
<dbReference type="PANTHER" id="PTHR43856:SF1">
    <property type="entry name" value="MITOCHONDRIAL CARDIOLIPIN HYDROLASE"/>
    <property type="match status" value="1"/>
</dbReference>
<protein>
    <recommendedName>
        <fullName evidence="3">phospholipase D</fullName>
        <ecNumber evidence="3">3.1.4.4</ecNumber>
    </recommendedName>
</protein>
<reference evidence="8 9" key="1">
    <citation type="submission" date="2016-11" db="EMBL/GenBank/DDBJ databases">
        <title>Draft Genome Sequences of Nine Cyanobacterial Strains from Diverse Habitats.</title>
        <authorList>
            <person name="Zhu T."/>
            <person name="Hou S."/>
            <person name="Lu X."/>
            <person name="Hess W.R."/>
        </authorList>
    </citation>
    <scope>NUCLEOTIDE SEQUENCE [LARGE SCALE GENOMIC DNA]</scope>
    <source>
        <strain evidence="8 9">NIES-593</strain>
    </source>
</reference>
<dbReference type="GO" id="GO:0006281">
    <property type="term" value="P:DNA repair"/>
    <property type="evidence" value="ECO:0007669"/>
    <property type="project" value="InterPro"/>
</dbReference>
<keyword evidence="6" id="KW-0443">Lipid metabolism</keyword>
<dbReference type="PANTHER" id="PTHR43856">
    <property type="entry name" value="CARDIOLIPIN HYDROLASE"/>
    <property type="match status" value="1"/>
</dbReference>
<dbReference type="RefSeq" id="WP_073599020.1">
    <property type="nucleotide sequence ID" value="NZ_MRCB01000006.1"/>
</dbReference>
<accession>A0A1U7HLR0</accession>
<evidence type="ECO:0000313" key="9">
    <source>
        <dbReference type="Proteomes" id="UP000186868"/>
    </source>
</evidence>
<dbReference type="GO" id="GO:0016042">
    <property type="term" value="P:lipid catabolic process"/>
    <property type="evidence" value="ECO:0007669"/>
    <property type="project" value="UniProtKB-KW"/>
</dbReference>
<dbReference type="OrthoDB" id="155099at2"/>
<dbReference type="GO" id="GO:0006793">
    <property type="term" value="P:phosphorus metabolic process"/>
    <property type="evidence" value="ECO:0007669"/>
    <property type="project" value="UniProtKB-ARBA"/>
</dbReference>
<dbReference type="InterPro" id="IPR018247">
    <property type="entry name" value="EF_Hand_1_Ca_BS"/>
</dbReference>
<dbReference type="InterPro" id="IPR003583">
    <property type="entry name" value="Hlx-hairpin-Hlx_DNA-bd_motif"/>
</dbReference>
<keyword evidence="9" id="KW-1185">Reference proteome</keyword>
<dbReference type="PROSITE" id="PS50035">
    <property type="entry name" value="PLD"/>
    <property type="match status" value="2"/>
</dbReference>
<dbReference type="GO" id="GO:0003677">
    <property type="term" value="F:DNA binding"/>
    <property type="evidence" value="ECO:0007669"/>
    <property type="project" value="InterPro"/>
</dbReference>
<dbReference type="EC" id="3.1.4.4" evidence="3"/>
<dbReference type="STRING" id="1921803.NIES593_07685"/>
<feature type="domain" description="PLD phosphodiesterase" evidence="7">
    <location>
        <begin position="393"/>
        <end position="420"/>
    </location>
</feature>
<dbReference type="SMART" id="SM00278">
    <property type="entry name" value="HhH1"/>
    <property type="match status" value="2"/>
</dbReference>
<dbReference type="Proteomes" id="UP000186868">
    <property type="component" value="Unassembled WGS sequence"/>
</dbReference>
<gene>
    <name evidence="8" type="ORF">NIES593_07685</name>
</gene>
<dbReference type="CDD" id="cd09173">
    <property type="entry name" value="PLDc_Nuc_like_unchar1_2"/>
    <property type="match status" value="1"/>
</dbReference>
<dbReference type="Gene3D" id="3.30.870.10">
    <property type="entry name" value="Endonuclease Chain A"/>
    <property type="match status" value="2"/>
</dbReference>
<dbReference type="InterPro" id="IPR025202">
    <property type="entry name" value="PLD-like_dom"/>
</dbReference>
<evidence type="ECO:0000256" key="4">
    <source>
        <dbReference type="ARBA" id="ARBA00022801"/>
    </source>
</evidence>
<name>A0A1U7HLR0_9CYAN</name>
<dbReference type="SMART" id="SM00155">
    <property type="entry name" value="PLDc"/>
    <property type="match status" value="2"/>
</dbReference>
<dbReference type="CDD" id="cd09116">
    <property type="entry name" value="PLDc_Nuc_like"/>
    <property type="match status" value="1"/>
</dbReference>
<dbReference type="InterPro" id="IPR051406">
    <property type="entry name" value="PLD_domain"/>
</dbReference>
<keyword evidence="5" id="KW-0442">Lipid degradation</keyword>
<dbReference type="GO" id="GO:0016891">
    <property type="term" value="F:RNA endonuclease activity producing 5'-phosphomonoesters, hydrolytic mechanism"/>
    <property type="evidence" value="ECO:0007669"/>
    <property type="project" value="TreeGrafter"/>
</dbReference>
<evidence type="ECO:0000313" key="8">
    <source>
        <dbReference type="EMBL" id="OKH24540.1"/>
    </source>
</evidence>
<dbReference type="SUPFAM" id="SSF56024">
    <property type="entry name" value="Phospholipase D/nuclease"/>
    <property type="match status" value="2"/>
</dbReference>
<dbReference type="InterPro" id="IPR001736">
    <property type="entry name" value="PLipase_D/transphosphatidylase"/>
</dbReference>
<evidence type="ECO:0000256" key="5">
    <source>
        <dbReference type="ARBA" id="ARBA00022963"/>
    </source>
</evidence>
<evidence type="ECO:0000256" key="1">
    <source>
        <dbReference type="ARBA" id="ARBA00000798"/>
    </source>
</evidence>
<dbReference type="AlphaFoldDB" id="A0A1U7HLR0"/>
<proteinExistence type="inferred from homology"/>
<comment type="caution">
    <text evidence="8">The sequence shown here is derived from an EMBL/GenBank/DDBJ whole genome shotgun (WGS) entry which is preliminary data.</text>
</comment>
<evidence type="ECO:0000259" key="7">
    <source>
        <dbReference type="PROSITE" id="PS50035"/>
    </source>
</evidence>
<organism evidence="8 9">
    <name type="scientific">Hydrococcus rivularis NIES-593</name>
    <dbReference type="NCBI Taxonomy" id="1921803"/>
    <lineage>
        <taxon>Bacteria</taxon>
        <taxon>Bacillati</taxon>
        <taxon>Cyanobacteriota</taxon>
        <taxon>Cyanophyceae</taxon>
        <taxon>Pleurocapsales</taxon>
        <taxon>Hydrococcaceae</taxon>
        <taxon>Hydrococcus</taxon>
    </lineage>
</organism>
<dbReference type="EMBL" id="MRCB01000006">
    <property type="protein sequence ID" value="OKH24540.1"/>
    <property type="molecule type" value="Genomic_DNA"/>
</dbReference>
<dbReference type="Pfam" id="PF12836">
    <property type="entry name" value="HHH_3"/>
    <property type="match status" value="1"/>
</dbReference>
<dbReference type="Gene3D" id="1.10.150.320">
    <property type="entry name" value="Photosystem II 12 kDa extrinsic protein"/>
    <property type="match status" value="1"/>
</dbReference>
<dbReference type="PROSITE" id="PS51257">
    <property type="entry name" value="PROKAR_LIPOPROTEIN"/>
    <property type="match status" value="1"/>
</dbReference>
<sequence>MKQSFFLKKYHISIFFVSLFFLISCQRNPESQRPQPLAQNPYIQVYFNHNQAKGANYTDPYRNITRFGDNLEQIIIDGINSANSSIDVAVQEFRLPKIAQALAERHQAGVKVRVILENIYNRPLSELTETEINKLTKRERDRYNEFLAFTDKNKDGKLSSQEVNEGDALIILRNAGIPIIDDTADGSAGSGLMHHKFTIIDGNTVLVGSANYTISDIHGDFSYPETRGNANNLLKISSPQLAQIFTEEFNLMWGDGPGDQLDSKFGIKKSIRESKKIAIGDSRITVHFSPDSLMVPWNYTSNGLIGSTLRTATNSIELALFVFSEQKLADLLETLHHQGVKIKALIEPEFAFRNYSEGLDMLGVALSEKCQYEENNRPWRVPIATVGIPQMPQGDKLHHKFGIVDRNIVITGSHNWSAAANYYNDETLLVVESSQVAAHFIREFEQLYGRAILGIPVTLQQKIQAEKNKCSSAETISSLSNTNKLININIASPEELETLPGIGSKLAQRIVEARQQQPFTSLEDLKRVSGISSSKLQKLEGKVTW</sequence>
<dbReference type="SUPFAM" id="SSF47781">
    <property type="entry name" value="RuvA domain 2-like"/>
    <property type="match status" value="1"/>
</dbReference>
<dbReference type="GO" id="GO:0004630">
    <property type="term" value="F:phospholipase D activity"/>
    <property type="evidence" value="ECO:0007669"/>
    <property type="project" value="UniProtKB-EC"/>
</dbReference>
<evidence type="ECO:0000256" key="3">
    <source>
        <dbReference type="ARBA" id="ARBA00012027"/>
    </source>
</evidence>
<comment type="catalytic activity">
    <reaction evidence="1">
        <text>a 1,2-diacyl-sn-glycero-3-phosphocholine + H2O = a 1,2-diacyl-sn-glycero-3-phosphate + choline + H(+)</text>
        <dbReference type="Rhea" id="RHEA:14445"/>
        <dbReference type="ChEBI" id="CHEBI:15354"/>
        <dbReference type="ChEBI" id="CHEBI:15377"/>
        <dbReference type="ChEBI" id="CHEBI:15378"/>
        <dbReference type="ChEBI" id="CHEBI:57643"/>
        <dbReference type="ChEBI" id="CHEBI:58608"/>
        <dbReference type="EC" id="3.1.4.4"/>
    </reaction>
</comment>
<comment type="similarity">
    <text evidence="2">Belongs to the phospholipase D family.</text>
</comment>
<dbReference type="PROSITE" id="PS00018">
    <property type="entry name" value="EF_HAND_1"/>
    <property type="match status" value="1"/>
</dbReference>
<keyword evidence="4" id="KW-0378">Hydrolase</keyword>
<evidence type="ECO:0000256" key="2">
    <source>
        <dbReference type="ARBA" id="ARBA00008664"/>
    </source>
</evidence>
<dbReference type="Pfam" id="PF13091">
    <property type="entry name" value="PLDc_2"/>
    <property type="match status" value="2"/>
</dbReference>
<dbReference type="InterPro" id="IPR010994">
    <property type="entry name" value="RuvA_2-like"/>
</dbReference>
<evidence type="ECO:0000256" key="6">
    <source>
        <dbReference type="ARBA" id="ARBA00023098"/>
    </source>
</evidence>